<dbReference type="EMBL" id="CAVMBE010000023">
    <property type="protein sequence ID" value="CAK4006626.1"/>
    <property type="molecule type" value="Genomic_DNA"/>
</dbReference>
<accession>A0AAI8YYA7</accession>
<keyword evidence="4" id="KW-1185">Reference proteome</keyword>
<feature type="compositionally biased region" description="Low complexity" evidence="1">
    <location>
        <begin position="79"/>
        <end position="127"/>
    </location>
</feature>
<dbReference type="AlphaFoldDB" id="A0AAI8YYA7"/>
<proteinExistence type="predicted"/>
<feature type="chain" id="PRO_5042581817" evidence="2">
    <location>
        <begin position="22"/>
        <end position="193"/>
    </location>
</feature>
<gene>
    <name evidence="3" type="ORF">LECACI_7A004318</name>
</gene>
<evidence type="ECO:0000256" key="2">
    <source>
        <dbReference type="SAM" id="SignalP"/>
    </source>
</evidence>
<feature type="region of interest" description="Disordered" evidence="1">
    <location>
        <begin position="67"/>
        <end position="132"/>
    </location>
</feature>
<feature type="signal peptide" evidence="2">
    <location>
        <begin position="1"/>
        <end position="21"/>
    </location>
</feature>
<name>A0AAI8YYA7_9PEZI</name>
<dbReference type="Proteomes" id="UP001296104">
    <property type="component" value="Unassembled WGS sequence"/>
</dbReference>
<organism evidence="3 4">
    <name type="scientific">Lecanosticta acicola</name>
    <dbReference type="NCBI Taxonomy" id="111012"/>
    <lineage>
        <taxon>Eukaryota</taxon>
        <taxon>Fungi</taxon>
        <taxon>Dikarya</taxon>
        <taxon>Ascomycota</taxon>
        <taxon>Pezizomycotina</taxon>
        <taxon>Dothideomycetes</taxon>
        <taxon>Dothideomycetidae</taxon>
        <taxon>Mycosphaerellales</taxon>
        <taxon>Mycosphaerellaceae</taxon>
        <taxon>Lecanosticta</taxon>
    </lineage>
</organism>
<comment type="caution">
    <text evidence="3">The sequence shown here is derived from an EMBL/GenBank/DDBJ whole genome shotgun (WGS) entry which is preliminary data.</text>
</comment>
<evidence type="ECO:0000256" key="1">
    <source>
        <dbReference type="SAM" id="MobiDB-lite"/>
    </source>
</evidence>
<reference evidence="3" key="1">
    <citation type="submission" date="2023-11" db="EMBL/GenBank/DDBJ databases">
        <authorList>
            <person name="Alioto T."/>
            <person name="Alioto T."/>
            <person name="Gomez Garrido J."/>
        </authorList>
    </citation>
    <scope>NUCLEOTIDE SEQUENCE</scope>
</reference>
<evidence type="ECO:0000313" key="4">
    <source>
        <dbReference type="Proteomes" id="UP001296104"/>
    </source>
</evidence>
<evidence type="ECO:0000313" key="3">
    <source>
        <dbReference type="EMBL" id="CAK4006626.1"/>
    </source>
</evidence>
<sequence>MLVNQIYPALVVLALAHIVHSGPILEHDSTAMLRARDDEKAQNAQAPSAPQSPNAQELQAFWQSQAQDMAKAGKSAPTAQQIQAMEEQQQAEAAKQGQQAPTADQLEAAQQKAQQQTASEAQQQDASKQAGQVKGAAQDLPFGIGDIFGGKFGGSSLADIIKAAYPKACYGGYNGEKNVCFWYWIAGCECKAD</sequence>
<protein>
    <submittedName>
        <fullName evidence="3">Uncharacterized protein</fullName>
    </submittedName>
</protein>
<keyword evidence="2" id="KW-0732">Signal</keyword>